<feature type="compositionally biased region" description="Low complexity" evidence="1">
    <location>
        <begin position="256"/>
        <end position="266"/>
    </location>
</feature>
<feature type="region of interest" description="Disordered" evidence="1">
    <location>
        <begin position="18"/>
        <end position="54"/>
    </location>
</feature>
<evidence type="ECO:0000256" key="1">
    <source>
        <dbReference type="SAM" id="MobiDB-lite"/>
    </source>
</evidence>
<feature type="compositionally biased region" description="Basic residues" evidence="1">
    <location>
        <begin position="227"/>
        <end position="236"/>
    </location>
</feature>
<proteinExistence type="predicted"/>
<name>A0A067TDJ9_GALM3</name>
<feature type="compositionally biased region" description="Low complexity" evidence="1">
    <location>
        <begin position="240"/>
        <end position="249"/>
    </location>
</feature>
<dbReference type="Proteomes" id="UP000027222">
    <property type="component" value="Unassembled WGS sequence"/>
</dbReference>
<evidence type="ECO:0000313" key="2">
    <source>
        <dbReference type="EMBL" id="KDR81305.1"/>
    </source>
</evidence>
<keyword evidence="3" id="KW-1185">Reference proteome</keyword>
<sequence>MPTQRQILEDRLHESINKKAAKRSKNPPAAQKAKSVPGKENRAARASQRQAVQKAVKKPATIQWAKVENHPLTDQLLTIIEDKPRYRQAFGFSKEPGTNATTGGQTLVDLYTEVAGELLVSGEDSNFTEDDLPELQKVVSNRISALKKLYRDNRNELGQTGQGLVDSETTHEIEAGTHLANVWDRIKLKFPWYERLNKLFGTNPAIDRGAIANSQTTVDTSILGATSKKRKGRTSSRAKSPSVDSSSGDSGDESGSDQGISWSESDVGGGVGHGDESHDGGGDSGSDGGGDGGGGDSDDDGGDSDLGNAKPNKHARQRASLPPPAVQKPGRTSNRTRSGSLSKPASTPQSTKRKASVMEQITEMAHEDRSQRVKIVEVKQRGKTHRSRVKYTTQNDLEMARLKHQESQSALQREHDLAMMDRQMEVERIRAAAHAHFPPGHYRGPDPAATGYGLPLPHHAIDPNLRNW</sequence>
<dbReference type="AlphaFoldDB" id="A0A067TDJ9"/>
<protein>
    <submittedName>
        <fullName evidence="2">Uncharacterized protein</fullName>
    </submittedName>
</protein>
<feature type="region of interest" description="Disordered" evidence="1">
    <location>
        <begin position="222"/>
        <end position="357"/>
    </location>
</feature>
<gene>
    <name evidence="2" type="ORF">GALMADRAFT_222736</name>
</gene>
<dbReference type="OrthoDB" id="3269005at2759"/>
<dbReference type="HOGENOM" id="CLU_051721_0_0_1"/>
<evidence type="ECO:0000313" key="3">
    <source>
        <dbReference type="Proteomes" id="UP000027222"/>
    </source>
</evidence>
<accession>A0A067TDJ9</accession>
<reference evidence="3" key="1">
    <citation type="journal article" date="2014" name="Proc. Natl. Acad. Sci. U.S.A.">
        <title>Extensive sampling of basidiomycete genomes demonstrates inadequacy of the white-rot/brown-rot paradigm for wood decay fungi.</title>
        <authorList>
            <person name="Riley R."/>
            <person name="Salamov A.A."/>
            <person name="Brown D.W."/>
            <person name="Nagy L.G."/>
            <person name="Floudas D."/>
            <person name="Held B.W."/>
            <person name="Levasseur A."/>
            <person name="Lombard V."/>
            <person name="Morin E."/>
            <person name="Otillar R."/>
            <person name="Lindquist E.A."/>
            <person name="Sun H."/>
            <person name="LaButti K.M."/>
            <person name="Schmutz J."/>
            <person name="Jabbour D."/>
            <person name="Luo H."/>
            <person name="Baker S.E."/>
            <person name="Pisabarro A.G."/>
            <person name="Walton J.D."/>
            <person name="Blanchette R.A."/>
            <person name="Henrissat B."/>
            <person name="Martin F."/>
            <person name="Cullen D."/>
            <person name="Hibbett D.S."/>
            <person name="Grigoriev I.V."/>
        </authorList>
    </citation>
    <scope>NUCLEOTIDE SEQUENCE [LARGE SCALE GENOMIC DNA]</scope>
    <source>
        <strain evidence="3">CBS 339.88</strain>
    </source>
</reference>
<dbReference type="EMBL" id="KL142371">
    <property type="protein sequence ID" value="KDR81305.1"/>
    <property type="molecule type" value="Genomic_DNA"/>
</dbReference>
<organism evidence="2 3">
    <name type="scientific">Galerina marginata (strain CBS 339.88)</name>
    <dbReference type="NCBI Taxonomy" id="685588"/>
    <lineage>
        <taxon>Eukaryota</taxon>
        <taxon>Fungi</taxon>
        <taxon>Dikarya</taxon>
        <taxon>Basidiomycota</taxon>
        <taxon>Agaricomycotina</taxon>
        <taxon>Agaricomycetes</taxon>
        <taxon>Agaricomycetidae</taxon>
        <taxon>Agaricales</taxon>
        <taxon>Agaricineae</taxon>
        <taxon>Strophariaceae</taxon>
        <taxon>Galerina</taxon>
    </lineage>
</organism>
<feature type="compositionally biased region" description="Polar residues" evidence="1">
    <location>
        <begin position="330"/>
        <end position="350"/>
    </location>
</feature>
<feature type="compositionally biased region" description="Low complexity" evidence="1">
    <location>
        <begin position="44"/>
        <end position="54"/>
    </location>
</feature>
<feature type="compositionally biased region" description="Gly residues" evidence="1">
    <location>
        <begin position="282"/>
        <end position="295"/>
    </location>
</feature>